<keyword evidence="1" id="KW-0472">Membrane</keyword>
<dbReference type="AlphaFoldDB" id="A0A7W9IGU0"/>
<keyword evidence="1" id="KW-0812">Transmembrane</keyword>
<keyword evidence="3" id="KW-1185">Reference proteome</keyword>
<protein>
    <submittedName>
        <fullName evidence="2">Uncharacterized protein</fullName>
    </submittedName>
</protein>
<dbReference type="EMBL" id="JACHMP010000001">
    <property type="protein sequence ID" value="MBB5820428.1"/>
    <property type="molecule type" value="Genomic_DNA"/>
</dbReference>
<evidence type="ECO:0000313" key="2">
    <source>
        <dbReference type="EMBL" id="MBB5820428.1"/>
    </source>
</evidence>
<comment type="caution">
    <text evidence="2">The sequence shown here is derived from an EMBL/GenBank/DDBJ whole genome shotgun (WGS) entry which is preliminary data.</text>
</comment>
<organism evidence="2 3">
    <name type="scientific">Streptosporangium becharense</name>
    <dbReference type="NCBI Taxonomy" id="1816182"/>
    <lineage>
        <taxon>Bacteria</taxon>
        <taxon>Bacillati</taxon>
        <taxon>Actinomycetota</taxon>
        <taxon>Actinomycetes</taxon>
        <taxon>Streptosporangiales</taxon>
        <taxon>Streptosporangiaceae</taxon>
        <taxon>Streptosporangium</taxon>
    </lineage>
</organism>
<gene>
    <name evidence="2" type="ORF">F4562_003490</name>
</gene>
<accession>A0A7W9IGU0</accession>
<dbReference type="RefSeq" id="WP_184543448.1">
    <property type="nucleotide sequence ID" value="NZ_JACHMP010000001.1"/>
</dbReference>
<proteinExistence type="predicted"/>
<sequence length="151" mass="16609">MGAAWNYVFLDQPVVLTGVAALLIARAWRLRFGRGCGLTAVLAMVWVAVSAGALLSSRGTDGVIPGPAGTGLTMRVEYENWDWFSEWILVVRKDAGLLTREWDVGCSGRRWADIPEVTWTDPARPRLNDRVLVLDPETGRPRGSASSFDFC</sequence>
<reference evidence="2 3" key="1">
    <citation type="submission" date="2020-08" db="EMBL/GenBank/DDBJ databases">
        <title>Sequencing the genomes of 1000 actinobacteria strains.</title>
        <authorList>
            <person name="Klenk H.-P."/>
        </authorList>
    </citation>
    <scope>NUCLEOTIDE SEQUENCE [LARGE SCALE GENOMIC DNA]</scope>
    <source>
        <strain evidence="2 3">DSM 46887</strain>
    </source>
</reference>
<evidence type="ECO:0000256" key="1">
    <source>
        <dbReference type="SAM" id="Phobius"/>
    </source>
</evidence>
<keyword evidence="1" id="KW-1133">Transmembrane helix</keyword>
<dbReference type="Proteomes" id="UP000540685">
    <property type="component" value="Unassembled WGS sequence"/>
</dbReference>
<name>A0A7W9IGU0_9ACTN</name>
<feature type="transmembrane region" description="Helical" evidence="1">
    <location>
        <begin position="6"/>
        <end position="25"/>
    </location>
</feature>
<feature type="transmembrane region" description="Helical" evidence="1">
    <location>
        <begin position="37"/>
        <end position="55"/>
    </location>
</feature>
<evidence type="ECO:0000313" key="3">
    <source>
        <dbReference type="Proteomes" id="UP000540685"/>
    </source>
</evidence>